<sequence>MPLHHLAQVNIATMRAPLSDPLMADFVAQLEAVNAIADASPGFVWRLQTDAGNATDLRAYDNERILFNLSVWESLEALFEYVYRSQHGVAMRDRRKWFEPVPQPTVALWWIPAGHIPTVLEAKERLEYLRQQGPTPYAFSFRQPFSVAKLLDSKV</sequence>
<dbReference type="InterPro" id="IPR021708">
    <property type="entry name" value="DUF3291"/>
</dbReference>
<feature type="domain" description="DUF3291" evidence="1">
    <location>
        <begin position="6"/>
        <end position="143"/>
    </location>
</feature>
<dbReference type="EMBL" id="CP053586">
    <property type="protein sequence ID" value="WNZ22915.1"/>
    <property type="molecule type" value="Genomic_DNA"/>
</dbReference>
<reference evidence="2" key="1">
    <citation type="submission" date="2020-05" db="EMBL/GenBank/DDBJ databases">
        <authorList>
            <person name="Zhu T."/>
            <person name="Keshari N."/>
            <person name="Lu X."/>
        </authorList>
    </citation>
    <scope>NUCLEOTIDE SEQUENCE</scope>
    <source>
        <strain evidence="2">NK1-12</strain>
    </source>
</reference>
<dbReference type="RefSeq" id="WP_316434464.1">
    <property type="nucleotide sequence ID" value="NZ_CP053586.1"/>
</dbReference>
<dbReference type="AlphaFoldDB" id="A0AA96WDF2"/>
<dbReference type="Pfam" id="PF11695">
    <property type="entry name" value="DUF3291"/>
    <property type="match status" value="1"/>
</dbReference>
<organism evidence="2">
    <name type="scientific">Leptolyngbya sp. NK1-12</name>
    <dbReference type="NCBI Taxonomy" id="2547451"/>
    <lineage>
        <taxon>Bacteria</taxon>
        <taxon>Bacillati</taxon>
        <taxon>Cyanobacteriota</taxon>
        <taxon>Cyanophyceae</taxon>
        <taxon>Leptolyngbyales</taxon>
        <taxon>Leptolyngbyaceae</taxon>
        <taxon>Leptolyngbya group</taxon>
        <taxon>Leptolyngbya</taxon>
    </lineage>
</organism>
<evidence type="ECO:0000313" key="2">
    <source>
        <dbReference type="EMBL" id="WNZ22915.1"/>
    </source>
</evidence>
<protein>
    <submittedName>
        <fullName evidence="2">DUF3291 domain-containing protein</fullName>
    </submittedName>
</protein>
<name>A0AA96WDF2_9CYAN</name>
<dbReference type="SUPFAM" id="SSF54909">
    <property type="entry name" value="Dimeric alpha+beta barrel"/>
    <property type="match status" value="1"/>
</dbReference>
<gene>
    <name evidence="2" type="ORF">HJG54_08625</name>
</gene>
<evidence type="ECO:0000259" key="1">
    <source>
        <dbReference type="Pfam" id="PF11695"/>
    </source>
</evidence>
<dbReference type="InterPro" id="IPR011008">
    <property type="entry name" value="Dimeric_a/b-barrel"/>
</dbReference>
<proteinExistence type="predicted"/>
<accession>A0AA96WDF2</accession>